<feature type="binding site" evidence="13">
    <location>
        <position position="190"/>
    </location>
    <ligand>
        <name>S-adenosyl-L-methionine</name>
        <dbReference type="ChEBI" id="CHEBI:59789"/>
    </ligand>
</feature>
<keyword evidence="4 13" id="KW-0698">rRNA processing</keyword>
<dbReference type="Pfam" id="PF04055">
    <property type="entry name" value="Radical_SAM"/>
    <property type="match status" value="1"/>
</dbReference>
<comment type="function">
    <text evidence="13">Specifically methylates position 2 of adenine 2503 in 23S rRNA and position 2 of adenine 37 in tRNAs.</text>
</comment>
<comment type="catalytic activity">
    <reaction evidence="13">
        <text>adenosine(37) in tRNA + 2 reduced [2Fe-2S]-[ferredoxin] + 2 S-adenosyl-L-methionine = 2-methyladenosine(37) in tRNA + 5'-deoxyadenosine + L-methionine + 2 oxidized [2Fe-2S]-[ferredoxin] + S-adenosyl-L-homocysteine</text>
        <dbReference type="Rhea" id="RHEA:43332"/>
        <dbReference type="Rhea" id="RHEA-COMP:10000"/>
        <dbReference type="Rhea" id="RHEA-COMP:10001"/>
        <dbReference type="Rhea" id="RHEA-COMP:10162"/>
        <dbReference type="Rhea" id="RHEA-COMP:10485"/>
        <dbReference type="ChEBI" id="CHEBI:17319"/>
        <dbReference type="ChEBI" id="CHEBI:33737"/>
        <dbReference type="ChEBI" id="CHEBI:33738"/>
        <dbReference type="ChEBI" id="CHEBI:57844"/>
        <dbReference type="ChEBI" id="CHEBI:57856"/>
        <dbReference type="ChEBI" id="CHEBI:59789"/>
        <dbReference type="ChEBI" id="CHEBI:74411"/>
        <dbReference type="ChEBI" id="CHEBI:74497"/>
        <dbReference type="EC" id="2.1.1.192"/>
    </reaction>
</comment>
<dbReference type="Gene3D" id="3.20.20.70">
    <property type="entry name" value="Aldolase class I"/>
    <property type="match status" value="1"/>
</dbReference>
<comment type="miscellaneous">
    <text evidence="13">Reaction proceeds by a ping-pong mechanism involving intermediate methylation of a conserved cysteine residue.</text>
</comment>
<comment type="similarity">
    <text evidence="13">Belongs to the radical SAM superfamily. RlmN family.</text>
</comment>
<dbReference type="PIRSF" id="PIRSF006004">
    <property type="entry name" value="CHP00048"/>
    <property type="match status" value="1"/>
</dbReference>
<dbReference type="RefSeq" id="WP_012057707.1">
    <property type="nucleotide sequence ID" value="NZ_CP007389.1"/>
</dbReference>
<feature type="domain" description="Radical SAM core" evidence="14">
    <location>
        <begin position="97"/>
        <end position="326"/>
    </location>
</feature>
<dbReference type="NCBIfam" id="TIGR00048">
    <property type="entry name" value="rRNA_mod_RlmN"/>
    <property type="match status" value="1"/>
</dbReference>
<evidence type="ECO:0000256" key="6">
    <source>
        <dbReference type="ARBA" id="ARBA00022679"/>
    </source>
</evidence>
<dbReference type="InterPro" id="IPR040072">
    <property type="entry name" value="Methyltransferase_A"/>
</dbReference>
<keyword evidence="16" id="KW-1185">Reference proteome</keyword>
<evidence type="ECO:0000256" key="11">
    <source>
        <dbReference type="ARBA" id="ARBA00023014"/>
    </source>
</evidence>
<evidence type="ECO:0000256" key="9">
    <source>
        <dbReference type="ARBA" id="ARBA00022723"/>
    </source>
</evidence>
<accession>A0ABM6GFH5</accession>
<reference evidence="15 16" key="1">
    <citation type="submission" date="2014-02" db="EMBL/GenBank/DDBJ databases">
        <title>Diversity of Thermotogales isolates from hydrothermal vents.</title>
        <authorList>
            <person name="Haverkamp T.H.A."/>
            <person name="Lossouarn J."/>
            <person name="Geslin C."/>
            <person name="Nesbo C.L."/>
        </authorList>
    </citation>
    <scope>NUCLEOTIDE SEQUENCE [LARGE SCALE GENOMIC DNA]</scope>
    <source>
        <strain evidence="15 16">431</strain>
    </source>
</reference>
<feature type="active site" description="S-methylcysteine intermediate" evidence="13">
    <location>
        <position position="331"/>
    </location>
</feature>
<dbReference type="SUPFAM" id="SSF102114">
    <property type="entry name" value="Radical SAM enzymes"/>
    <property type="match status" value="1"/>
</dbReference>
<comment type="caution">
    <text evidence="13">Lacks conserved residue(s) required for the propagation of feature annotation.</text>
</comment>
<dbReference type="InterPro" id="IPR027492">
    <property type="entry name" value="RNA_MTrfase_RlmN"/>
</dbReference>
<dbReference type="Gene3D" id="1.10.150.530">
    <property type="match status" value="1"/>
</dbReference>
<evidence type="ECO:0000256" key="3">
    <source>
        <dbReference type="ARBA" id="ARBA00022490"/>
    </source>
</evidence>
<evidence type="ECO:0000256" key="1">
    <source>
        <dbReference type="ARBA" id="ARBA00004496"/>
    </source>
</evidence>
<dbReference type="CDD" id="cd01335">
    <property type="entry name" value="Radical_SAM"/>
    <property type="match status" value="1"/>
</dbReference>
<comment type="cofactor">
    <cofactor evidence="13">
        <name>[4Fe-4S] cluster</name>
        <dbReference type="ChEBI" id="CHEBI:49883"/>
    </cofactor>
    <text evidence="13">Binds 1 [4Fe-4S] cluster. The cluster is coordinated with 3 cysteines and an exchangeable S-adenosyl-L-methionine.</text>
</comment>
<dbReference type="PROSITE" id="PS51918">
    <property type="entry name" value="RADICAL_SAM"/>
    <property type="match status" value="1"/>
</dbReference>
<evidence type="ECO:0000256" key="5">
    <source>
        <dbReference type="ARBA" id="ARBA00022603"/>
    </source>
</evidence>
<feature type="binding site" evidence="13">
    <location>
        <position position="118"/>
    </location>
    <ligand>
        <name>[4Fe-4S] cluster</name>
        <dbReference type="ChEBI" id="CHEBI:49883"/>
        <note>4Fe-4S-S-AdoMet</note>
    </ligand>
</feature>
<dbReference type="EMBL" id="CP007389">
    <property type="protein sequence ID" value="APT74408.1"/>
    <property type="molecule type" value="Genomic_DNA"/>
</dbReference>
<comment type="subcellular location">
    <subcellularLocation>
        <location evidence="1 13">Cytoplasm</location>
    </subcellularLocation>
</comment>
<feature type="binding site" evidence="13">
    <location>
        <begin position="213"/>
        <end position="215"/>
    </location>
    <ligand>
        <name>S-adenosyl-L-methionine</name>
        <dbReference type="ChEBI" id="CHEBI:59789"/>
    </ligand>
</feature>
<dbReference type="SFLD" id="SFLDS00029">
    <property type="entry name" value="Radical_SAM"/>
    <property type="match status" value="1"/>
</dbReference>
<dbReference type="InterPro" id="IPR013785">
    <property type="entry name" value="Aldolase_TIM"/>
</dbReference>
<evidence type="ECO:0000313" key="16">
    <source>
        <dbReference type="Proteomes" id="UP000185490"/>
    </source>
</evidence>
<feature type="active site" description="Proton acceptor" evidence="13">
    <location>
        <position position="91"/>
    </location>
</feature>
<keyword evidence="11 13" id="KW-0411">Iron-sulfur</keyword>
<dbReference type="HAMAP" id="MF_01849">
    <property type="entry name" value="RNA_methyltr_RlmN"/>
    <property type="match status" value="1"/>
</dbReference>
<keyword evidence="7 13" id="KW-0949">S-adenosyl-L-methionine</keyword>
<evidence type="ECO:0000256" key="12">
    <source>
        <dbReference type="ARBA" id="ARBA00023157"/>
    </source>
</evidence>
<evidence type="ECO:0000259" key="14">
    <source>
        <dbReference type="PROSITE" id="PS51918"/>
    </source>
</evidence>
<evidence type="ECO:0000256" key="13">
    <source>
        <dbReference type="HAMAP-Rule" id="MF_01849"/>
    </source>
</evidence>
<dbReference type="GO" id="GO:0032259">
    <property type="term" value="P:methylation"/>
    <property type="evidence" value="ECO:0007669"/>
    <property type="project" value="UniProtKB-KW"/>
</dbReference>
<keyword evidence="5 13" id="KW-0489">Methyltransferase</keyword>
<evidence type="ECO:0000256" key="10">
    <source>
        <dbReference type="ARBA" id="ARBA00023004"/>
    </source>
</evidence>
<comment type="catalytic activity">
    <reaction evidence="13">
        <text>adenosine(2503) in 23S rRNA + 2 reduced [2Fe-2S]-[ferredoxin] + 2 S-adenosyl-L-methionine = 2-methyladenosine(2503) in 23S rRNA + 5'-deoxyadenosine + L-methionine + 2 oxidized [2Fe-2S]-[ferredoxin] + S-adenosyl-L-homocysteine</text>
        <dbReference type="Rhea" id="RHEA:42916"/>
        <dbReference type="Rhea" id="RHEA-COMP:10000"/>
        <dbReference type="Rhea" id="RHEA-COMP:10001"/>
        <dbReference type="Rhea" id="RHEA-COMP:10152"/>
        <dbReference type="Rhea" id="RHEA-COMP:10282"/>
        <dbReference type="ChEBI" id="CHEBI:17319"/>
        <dbReference type="ChEBI" id="CHEBI:33737"/>
        <dbReference type="ChEBI" id="CHEBI:33738"/>
        <dbReference type="ChEBI" id="CHEBI:57844"/>
        <dbReference type="ChEBI" id="CHEBI:57856"/>
        <dbReference type="ChEBI" id="CHEBI:59789"/>
        <dbReference type="ChEBI" id="CHEBI:74411"/>
        <dbReference type="ChEBI" id="CHEBI:74497"/>
        <dbReference type="EC" id="2.1.1.192"/>
    </reaction>
</comment>
<proteinExistence type="inferred from homology"/>
<evidence type="ECO:0000313" key="15">
    <source>
        <dbReference type="EMBL" id="APT74408.1"/>
    </source>
</evidence>
<dbReference type="PANTHER" id="PTHR30544:SF5">
    <property type="entry name" value="RADICAL SAM CORE DOMAIN-CONTAINING PROTEIN"/>
    <property type="match status" value="1"/>
</dbReference>
<keyword evidence="10 13" id="KW-0408">Iron</keyword>
<feature type="binding site" evidence="13">
    <location>
        <position position="115"/>
    </location>
    <ligand>
        <name>[4Fe-4S] cluster</name>
        <dbReference type="ChEBI" id="CHEBI:49883"/>
        <note>4Fe-4S-S-AdoMet</note>
    </ligand>
</feature>
<dbReference type="InterPro" id="IPR058240">
    <property type="entry name" value="rSAM_sf"/>
</dbReference>
<dbReference type="PANTHER" id="PTHR30544">
    <property type="entry name" value="23S RRNA METHYLTRANSFERASE"/>
    <property type="match status" value="1"/>
</dbReference>
<feature type="binding site" evidence="13">
    <location>
        <position position="289"/>
    </location>
    <ligand>
        <name>S-adenosyl-L-methionine</name>
        <dbReference type="ChEBI" id="CHEBI:59789"/>
    </ligand>
</feature>
<dbReference type="SFLD" id="SFLDG01062">
    <property type="entry name" value="methyltransferase_(Class_A)"/>
    <property type="match status" value="1"/>
</dbReference>
<protein>
    <recommendedName>
        <fullName evidence="13">Probable dual-specificity RNA methyltransferase RlmN</fullName>
        <ecNumber evidence="13">2.1.1.192</ecNumber>
    </recommendedName>
    <alternativeName>
        <fullName evidence="13">23S rRNA (adenine(2503)-C(2))-methyltransferase</fullName>
    </alternativeName>
    <alternativeName>
        <fullName evidence="13">23S rRNA m2A2503 methyltransferase</fullName>
    </alternativeName>
    <alternativeName>
        <fullName evidence="13">Ribosomal RNA large subunit methyltransferase N</fullName>
    </alternativeName>
    <alternativeName>
        <fullName evidence="13">tRNA (adenine(37)-C(2))-methyltransferase</fullName>
    </alternativeName>
    <alternativeName>
        <fullName evidence="13">tRNA m2A37 methyltransferase</fullName>
    </alternativeName>
</protein>
<keyword evidence="6 13" id="KW-0808">Transferase</keyword>
<feature type="binding site" evidence="13">
    <location>
        <begin position="158"/>
        <end position="159"/>
    </location>
    <ligand>
        <name>S-adenosyl-L-methionine</name>
        <dbReference type="ChEBI" id="CHEBI:59789"/>
    </ligand>
</feature>
<dbReference type="InterPro" id="IPR006638">
    <property type="entry name" value="Elp3/MiaA/NifB-like_rSAM"/>
</dbReference>
<gene>
    <name evidence="13" type="primary">rlmN</name>
    <name evidence="15" type="ORF">BW47_07990</name>
</gene>
<dbReference type="EC" id="2.1.1.192" evidence="13"/>
<keyword evidence="3 13" id="KW-0963">Cytoplasm</keyword>
<keyword evidence="12 13" id="KW-1015">Disulfide bond</keyword>
<dbReference type="GO" id="GO:0008168">
    <property type="term" value="F:methyltransferase activity"/>
    <property type="evidence" value="ECO:0007669"/>
    <property type="project" value="UniProtKB-KW"/>
</dbReference>
<keyword evidence="9 13" id="KW-0479">Metal-binding</keyword>
<evidence type="ECO:0000256" key="8">
    <source>
        <dbReference type="ARBA" id="ARBA00022694"/>
    </source>
</evidence>
<evidence type="ECO:0000256" key="7">
    <source>
        <dbReference type="ARBA" id="ARBA00022691"/>
    </source>
</evidence>
<keyword evidence="8 13" id="KW-0819">tRNA processing</keyword>
<keyword evidence="2 13" id="KW-0004">4Fe-4S</keyword>
<dbReference type="SMART" id="SM00729">
    <property type="entry name" value="Elp3"/>
    <property type="match status" value="1"/>
</dbReference>
<dbReference type="InterPro" id="IPR007197">
    <property type="entry name" value="rSAM"/>
</dbReference>
<dbReference type="InterPro" id="IPR004383">
    <property type="entry name" value="rRNA_lsu_MTrfase_RlmN/Cfr"/>
</dbReference>
<dbReference type="Pfam" id="PF21016">
    <property type="entry name" value="RlmN_N"/>
    <property type="match status" value="1"/>
</dbReference>
<evidence type="ECO:0000256" key="4">
    <source>
        <dbReference type="ARBA" id="ARBA00022552"/>
    </source>
</evidence>
<dbReference type="SFLD" id="SFLDF00275">
    <property type="entry name" value="adenosine_C2_methyltransferase"/>
    <property type="match status" value="1"/>
</dbReference>
<organism evidence="15 16">
    <name type="scientific">Thermosipho melanesiensis</name>
    <dbReference type="NCBI Taxonomy" id="46541"/>
    <lineage>
        <taxon>Bacteria</taxon>
        <taxon>Thermotogati</taxon>
        <taxon>Thermotogota</taxon>
        <taxon>Thermotogae</taxon>
        <taxon>Thermotogales</taxon>
        <taxon>Fervidobacteriaceae</taxon>
        <taxon>Thermosipho</taxon>
    </lineage>
</organism>
<dbReference type="InterPro" id="IPR048641">
    <property type="entry name" value="RlmN_N"/>
</dbReference>
<dbReference type="Proteomes" id="UP000185490">
    <property type="component" value="Chromosome"/>
</dbReference>
<name>A0ABM6GFH5_9BACT</name>
<evidence type="ECO:0000256" key="2">
    <source>
        <dbReference type="ARBA" id="ARBA00022485"/>
    </source>
</evidence>
<sequence>MKNILDLKYEELVNEFQRIGLEKYRVDQVLNWIYKKKVFEFEKMTNLSKEHRKLLSEKFFIDLPKLLDMQISKIDKTTKFLWELRDGNTIESVALFHSGRVTACISTQVGCPVKCEFCATGQSGFVRNLTVGEIVSQILAIELNRKIKVGNVVYMGMGEPLLNFENVIDSIKMLNDKKMLNIGIRRITVSTVGIPEKIIALAESGLNVKLALSLHAVTDYKRDQIIPLNKKYSVEELIYSLRKYQEITGNRVTIEYILIREFNDYPEDAIRLVELLRGLSVYVNLIPINPVNPKFHRPNRWALERFKEILEKNGIECEIRKEKGTDIDAACGQLRRRKLR</sequence>
<feature type="binding site" evidence="13">
    <location>
        <position position="111"/>
    </location>
    <ligand>
        <name>[4Fe-4S] cluster</name>
        <dbReference type="ChEBI" id="CHEBI:49883"/>
        <note>4Fe-4S-S-AdoMet</note>
    </ligand>
</feature>